<dbReference type="SUPFAM" id="SSF52833">
    <property type="entry name" value="Thioredoxin-like"/>
    <property type="match status" value="1"/>
</dbReference>
<organism evidence="2 3">
    <name type="scientific">Eiseniibacteriota bacterium</name>
    <dbReference type="NCBI Taxonomy" id="2212470"/>
    <lineage>
        <taxon>Bacteria</taxon>
        <taxon>Candidatus Eiseniibacteriota</taxon>
    </lineage>
</organism>
<feature type="signal peptide" evidence="1">
    <location>
        <begin position="1"/>
        <end position="31"/>
    </location>
</feature>
<evidence type="ECO:0000313" key="2">
    <source>
        <dbReference type="EMBL" id="NNF08096.1"/>
    </source>
</evidence>
<feature type="chain" id="PRO_5031520327" description="Redoxin domain-containing protein" evidence="1">
    <location>
        <begin position="32"/>
        <end position="83"/>
    </location>
</feature>
<reference evidence="2 3" key="1">
    <citation type="submission" date="2020-03" db="EMBL/GenBank/DDBJ databases">
        <title>Metabolic flexibility allows generalist bacteria to become dominant in a frequently disturbed ecosystem.</title>
        <authorList>
            <person name="Chen Y.-J."/>
            <person name="Leung P.M."/>
            <person name="Bay S.K."/>
            <person name="Hugenholtz P."/>
            <person name="Kessler A.J."/>
            <person name="Shelley G."/>
            <person name="Waite D.W."/>
            <person name="Cook P.L."/>
            <person name="Greening C."/>
        </authorList>
    </citation>
    <scope>NUCLEOTIDE SEQUENCE [LARGE SCALE GENOMIC DNA]</scope>
    <source>
        <strain evidence="2">SS_bin_28</strain>
    </source>
</reference>
<evidence type="ECO:0000256" key="1">
    <source>
        <dbReference type="SAM" id="SignalP"/>
    </source>
</evidence>
<gene>
    <name evidence="2" type="ORF">HKN21_15135</name>
</gene>
<accession>A0A7Y2EA86</accession>
<dbReference type="InterPro" id="IPR036249">
    <property type="entry name" value="Thioredoxin-like_sf"/>
</dbReference>
<evidence type="ECO:0008006" key="4">
    <source>
        <dbReference type="Google" id="ProtNLM"/>
    </source>
</evidence>
<evidence type="ECO:0000313" key="3">
    <source>
        <dbReference type="Proteomes" id="UP000547674"/>
    </source>
</evidence>
<name>A0A7Y2EA86_UNCEI</name>
<comment type="caution">
    <text evidence="2">The sequence shown here is derived from an EMBL/GenBank/DDBJ whole genome shotgun (WGS) entry which is preliminary data.</text>
</comment>
<proteinExistence type="predicted"/>
<dbReference type="Proteomes" id="UP000547674">
    <property type="component" value="Unassembled WGS sequence"/>
</dbReference>
<dbReference type="EMBL" id="JABDJR010000613">
    <property type="protein sequence ID" value="NNF08096.1"/>
    <property type="molecule type" value="Genomic_DNA"/>
</dbReference>
<keyword evidence="1" id="KW-0732">Signal</keyword>
<sequence length="83" mass="9171">MQISSLRVRLHLASLCLLVLSVNSSAIHAQANEIPTSPQDITPLLLDNKVPDVQVVNTNDESVSLREICEGQATLLIFYRGNW</sequence>
<dbReference type="AlphaFoldDB" id="A0A7Y2EA86"/>
<protein>
    <recommendedName>
        <fullName evidence="4">Redoxin domain-containing protein</fullName>
    </recommendedName>
</protein>